<comment type="subcellular location">
    <subcellularLocation>
        <location evidence="5">Cytoplasm</location>
    </subcellularLocation>
</comment>
<accession>A0A917DT85</accession>
<keyword evidence="8" id="KW-1185">Reference proteome</keyword>
<dbReference type="GO" id="GO:0005524">
    <property type="term" value="F:ATP binding"/>
    <property type="evidence" value="ECO:0007669"/>
    <property type="project" value="UniProtKB-UniRule"/>
</dbReference>
<comment type="catalytic activity">
    <reaction evidence="5">
        <text>3'-dephospho-CoA + ATP = ADP + CoA + H(+)</text>
        <dbReference type="Rhea" id="RHEA:18245"/>
        <dbReference type="ChEBI" id="CHEBI:15378"/>
        <dbReference type="ChEBI" id="CHEBI:30616"/>
        <dbReference type="ChEBI" id="CHEBI:57287"/>
        <dbReference type="ChEBI" id="CHEBI:57328"/>
        <dbReference type="ChEBI" id="CHEBI:456216"/>
        <dbReference type="EC" id="2.7.1.24"/>
    </reaction>
</comment>
<dbReference type="GO" id="GO:0015937">
    <property type="term" value="P:coenzyme A biosynthetic process"/>
    <property type="evidence" value="ECO:0007669"/>
    <property type="project" value="UniProtKB-UniRule"/>
</dbReference>
<organism evidence="7 8">
    <name type="scientific">Emticicia aquatilis</name>
    <dbReference type="NCBI Taxonomy" id="1537369"/>
    <lineage>
        <taxon>Bacteria</taxon>
        <taxon>Pseudomonadati</taxon>
        <taxon>Bacteroidota</taxon>
        <taxon>Cytophagia</taxon>
        <taxon>Cytophagales</taxon>
        <taxon>Leadbetterellaceae</taxon>
        <taxon>Emticicia</taxon>
    </lineage>
</organism>
<sequence length="197" mass="22731">MKVIGITGGIGSGKSIVCKVFELLGIPVYYADLRANWLTNNDLQLRKEIKELFGRQAYDENGQYNRKWIANQVFENPQLLQMLNMLIHPRVFKDTQHWLELHQNQAYVLREAAISNAAGKGNDLNKVIVVSCPIEIRIKRIQQRDPQRSIEQIHSIIARQKSEEEFLNIADYQIINDDSQLILPQILSLHQKLLVGF</sequence>
<dbReference type="PANTHER" id="PTHR10695:SF46">
    <property type="entry name" value="BIFUNCTIONAL COENZYME A SYNTHASE-RELATED"/>
    <property type="match status" value="1"/>
</dbReference>
<dbReference type="EC" id="2.7.1.24" evidence="5 6"/>
<keyword evidence="4 5" id="KW-0173">Coenzyme A biosynthesis</keyword>
<dbReference type="PANTHER" id="PTHR10695">
    <property type="entry name" value="DEPHOSPHO-COA KINASE-RELATED"/>
    <property type="match status" value="1"/>
</dbReference>
<feature type="binding site" evidence="5">
    <location>
        <begin position="11"/>
        <end position="16"/>
    </location>
    <ligand>
        <name>ATP</name>
        <dbReference type="ChEBI" id="CHEBI:30616"/>
    </ligand>
</feature>
<reference evidence="7" key="1">
    <citation type="journal article" date="2014" name="Int. J. Syst. Evol. Microbiol.">
        <title>Complete genome sequence of Corynebacterium casei LMG S-19264T (=DSM 44701T), isolated from a smear-ripened cheese.</title>
        <authorList>
            <consortium name="US DOE Joint Genome Institute (JGI-PGF)"/>
            <person name="Walter F."/>
            <person name="Albersmeier A."/>
            <person name="Kalinowski J."/>
            <person name="Ruckert C."/>
        </authorList>
    </citation>
    <scope>NUCLEOTIDE SEQUENCE</scope>
    <source>
        <strain evidence="7">CGMCC 1.15958</strain>
    </source>
</reference>
<dbReference type="InterPro" id="IPR001977">
    <property type="entry name" value="Depp_CoAkinase"/>
</dbReference>
<dbReference type="EMBL" id="BMKK01000007">
    <property type="protein sequence ID" value="GGD68104.1"/>
    <property type="molecule type" value="Genomic_DNA"/>
</dbReference>
<proteinExistence type="inferred from homology"/>
<comment type="similarity">
    <text evidence="1 5">Belongs to the CoaE family.</text>
</comment>
<protein>
    <recommendedName>
        <fullName evidence="5 6">Dephospho-CoA kinase</fullName>
        <ecNumber evidence="5 6">2.7.1.24</ecNumber>
    </recommendedName>
    <alternativeName>
        <fullName evidence="5">Dephosphocoenzyme A kinase</fullName>
    </alternativeName>
</protein>
<dbReference type="NCBIfam" id="TIGR00152">
    <property type="entry name" value="dephospho-CoA kinase"/>
    <property type="match status" value="1"/>
</dbReference>
<dbReference type="RefSeq" id="WP_188767854.1">
    <property type="nucleotide sequence ID" value="NZ_BMKK01000007.1"/>
</dbReference>
<dbReference type="PROSITE" id="PS51219">
    <property type="entry name" value="DPCK"/>
    <property type="match status" value="1"/>
</dbReference>
<name>A0A917DT85_9BACT</name>
<dbReference type="Proteomes" id="UP000609064">
    <property type="component" value="Unassembled WGS sequence"/>
</dbReference>
<keyword evidence="5" id="KW-0808">Transferase</keyword>
<comment type="pathway">
    <text evidence="5">Cofactor biosynthesis; coenzyme A biosynthesis; CoA from (R)-pantothenate: step 5/5.</text>
</comment>
<dbReference type="GO" id="GO:0004140">
    <property type="term" value="F:dephospho-CoA kinase activity"/>
    <property type="evidence" value="ECO:0007669"/>
    <property type="project" value="UniProtKB-UniRule"/>
</dbReference>
<comment type="function">
    <text evidence="5">Catalyzes the phosphorylation of the 3'-hydroxyl group of dephosphocoenzyme A to form coenzyme A.</text>
</comment>
<evidence type="ECO:0000313" key="7">
    <source>
        <dbReference type="EMBL" id="GGD68104.1"/>
    </source>
</evidence>
<keyword evidence="5" id="KW-0963">Cytoplasm</keyword>
<dbReference type="Pfam" id="PF01121">
    <property type="entry name" value="CoaE"/>
    <property type="match status" value="1"/>
</dbReference>
<gene>
    <name evidence="5 7" type="primary">coaE</name>
    <name evidence="7" type="ORF">GCM10011514_35300</name>
</gene>
<dbReference type="Gene3D" id="3.40.50.300">
    <property type="entry name" value="P-loop containing nucleotide triphosphate hydrolases"/>
    <property type="match status" value="1"/>
</dbReference>
<dbReference type="AlphaFoldDB" id="A0A917DT85"/>
<keyword evidence="5 7" id="KW-0418">Kinase</keyword>
<evidence type="ECO:0000313" key="8">
    <source>
        <dbReference type="Proteomes" id="UP000609064"/>
    </source>
</evidence>
<keyword evidence="2 5" id="KW-0547">Nucleotide-binding</keyword>
<dbReference type="CDD" id="cd02022">
    <property type="entry name" value="DPCK"/>
    <property type="match status" value="1"/>
</dbReference>
<keyword evidence="3 5" id="KW-0067">ATP-binding</keyword>
<dbReference type="SUPFAM" id="SSF52540">
    <property type="entry name" value="P-loop containing nucleoside triphosphate hydrolases"/>
    <property type="match status" value="1"/>
</dbReference>
<evidence type="ECO:0000256" key="1">
    <source>
        <dbReference type="ARBA" id="ARBA00009018"/>
    </source>
</evidence>
<reference evidence="7" key="2">
    <citation type="submission" date="2020-09" db="EMBL/GenBank/DDBJ databases">
        <authorList>
            <person name="Sun Q."/>
            <person name="Zhou Y."/>
        </authorList>
    </citation>
    <scope>NUCLEOTIDE SEQUENCE</scope>
    <source>
        <strain evidence="7">CGMCC 1.15958</strain>
    </source>
</reference>
<evidence type="ECO:0000256" key="2">
    <source>
        <dbReference type="ARBA" id="ARBA00022741"/>
    </source>
</evidence>
<dbReference type="GO" id="GO:0005737">
    <property type="term" value="C:cytoplasm"/>
    <property type="evidence" value="ECO:0007669"/>
    <property type="project" value="UniProtKB-SubCell"/>
</dbReference>
<evidence type="ECO:0000256" key="4">
    <source>
        <dbReference type="ARBA" id="ARBA00022993"/>
    </source>
</evidence>
<evidence type="ECO:0000256" key="3">
    <source>
        <dbReference type="ARBA" id="ARBA00022840"/>
    </source>
</evidence>
<comment type="caution">
    <text evidence="7">The sequence shown here is derived from an EMBL/GenBank/DDBJ whole genome shotgun (WGS) entry which is preliminary data.</text>
</comment>
<evidence type="ECO:0000256" key="6">
    <source>
        <dbReference type="NCBIfam" id="TIGR00152"/>
    </source>
</evidence>
<dbReference type="InterPro" id="IPR027417">
    <property type="entry name" value="P-loop_NTPase"/>
</dbReference>
<evidence type="ECO:0000256" key="5">
    <source>
        <dbReference type="HAMAP-Rule" id="MF_00376"/>
    </source>
</evidence>
<dbReference type="HAMAP" id="MF_00376">
    <property type="entry name" value="Dephospho_CoA_kinase"/>
    <property type="match status" value="1"/>
</dbReference>